<accession>A0A9N7VZT0</accession>
<protein>
    <submittedName>
        <fullName evidence="2">Uncharacterized protein</fullName>
    </submittedName>
</protein>
<reference evidence="2" key="1">
    <citation type="submission" date="2020-03" db="EMBL/GenBank/DDBJ databases">
        <authorList>
            <person name="Weist P."/>
        </authorList>
    </citation>
    <scope>NUCLEOTIDE SEQUENCE</scope>
</reference>
<feature type="region of interest" description="Disordered" evidence="1">
    <location>
        <begin position="23"/>
        <end position="66"/>
    </location>
</feature>
<proteinExistence type="predicted"/>
<gene>
    <name evidence="2" type="ORF">PLEPLA_LOCUS46708</name>
</gene>
<evidence type="ECO:0000256" key="1">
    <source>
        <dbReference type="SAM" id="MobiDB-lite"/>
    </source>
</evidence>
<organism evidence="2 3">
    <name type="scientific">Pleuronectes platessa</name>
    <name type="common">European plaice</name>
    <dbReference type="NCBI Taxonomy" id="8262"/>
    <lineage>
        <taxon>Eukaryota</taxon>
        <taxon>Metazoa</taxon>
        <taxon>Chordata</taxon>
        <taxon>Craniata</taxon>
        <taxon>Vertebrata</taxon>
        <taxon>Euteleostomi</taxon>
        <taxon>Actinopterygii</taxon>
        <taxon>Neopterygii</taxon>
        <taxon>Teleostei</taxon>
        <taxon>Neoteleostei</taxon>
        <taxon>Acanthomorphata</taxon>
        <taxon>Carangaria</taxon>
        <taxon>Pleuronectiformes</taxon>
        <taxon>Pleuronectoidei</taxon>
        <taxon>Pleuronectidae</taxon>
        <taxon>Pleuronectes</taxon>
    </lineage>
</organism>
<dbReference type="EMBL" id="CADEAL010004403">
    <property type="protein sequence ID" value="CAB1458874.1"/>
    <property type="molecule type" value="Genomic_DNA"/>
</dbReference>
<dbReference type="Proteomes" id="UP001153269">
    <property type="component" value="Unassembled WGS sequence"/>
</dbReference>
<comment type="caution">
    <text evidence="2">The sequence shown here is derived from an EMBL/GenBank/DDBJ whole genome shotgun (WGS) entry which is preliminary data.</text>
</comment>
<sequence length="130" mass="14236">MSLPGHAHFSLWGALPYRKSLQPDTPTHHPCPSQPYAFLPTPPPHPAMTGYPNPSSSHPATVAHTNNSNPSPIFLASFFGFLSGQRLSGPLTPLPLPDQARPECLTVRRQEQRCISVKEVIPQASRKDIL</sequence>
<evidence type="ECO:0000313" key="2">
    <source>
        <dbReference type="EMBL" id="CAB1458874.1"/>
    </source>
</evidence>
<feature type="compositionally biased region" description="Polar residues" evidence="1">
    <location>
        <begin position="52"/>
        <end position="66"/>
    </location>
</feature>
<evidence type="ECO:0000313" key="3">
    <source>
        <dbReference type="Proteomes" id="UP001153269"/>
    </source>
</evidence>
<name>A0A9N7VZT0_PLEPL</name>
<dbReference type="AlphaFoldDB" id="A0A9N7VZT0"/>
<keyword evidence="3" id="KW-1185">Reference proteome</keyword>